<proteinExistence type="predicted"/>
<keyword evidence="8" id="KW-1185">Reference proteome</keyword>
<feature type="transmembrane region" description="Helical" evidence="5">
    <location>
        <begin position="40"/>
        <end position="59"/>
    </location>
</feature>
<dbReference type="AlphaFoldDB" id="A0A4R1MJS1"/>
<dbReference type="SUPFAM" id="SSF141322">
    <property type="entry name" value="NfeD domain-like"/>
    <property type="match status" value="1"/>
</dbReference>
<dbReference type="InterPro" id="IPR002810">
    <property type="entry name" value="NfeD-like_C"/>
</dbReference>
<organism evidence="7 8">
    <name type="scientific">Natranaerovirga hydrolytica</name>
    <dbReference type="NCBI Taxonomy" id="680378"/>
    <lineage>
        <taxon>Bacteria</taxon>
        <taxon>Bacillati</taxon>
        <taxon>Bacillota</taxon>
        <taxon>Clostridia</taxon>
        <taxon>Lachnospirales</taxon>
        <taxon>Natranaerovirgaceae</taxon>
        <taxon>Natranaerovirga</taxon>
    </lineage>
</organism>
<dbReference type="Gene3D" id="2.40.50.140">
    <property type="entry name" value="Nucleic acid-binding proteins"/>
    <property type="match status" value="1"/>
</dbReference>
<evidence type="ECO:0000313" key="7">
    <source>
        <dbReference type="EMBL" id="TCK90569.1"/>
    </source>
</evidence>
<dbReference type="Pfam" id="PF01957">
    <property type="entry name" value="NfeD"/>
    <property type="match status" value="1"/>
</dbReference>
<dbReference type="OrthoDB" id="5054at2"/>
<evidence type="ECO:0000313" key="8">
    <source>
        <dbReference type="Proteomes" id="UP000294545"/>
    </source>
</evidence>
<evidence type="ECO:0000256" key="1">
    <source>
        <dbReference type="ARBA" id="ARBA00004141"/>
    </source>
</evidence>
<gene>
    <name evidence="7" type="ORF">EDC19_2338</name>
</gene>
<sequence length="139" mass="15435">MYWLIILVVSLFIEAITLGLTTIWFAFGALVAWGLSLLNVHLALQITVFFVVSFVMLYYTRPIAAKYLNIGKVKTNYESIIGKKGVVVETVDNIKGQGVVKIDGNTWTARATNEEVIEKDSVVTITEVKGVKIIVQKDV</sequence>
<protein>
    <submittedName>
        <fullName evidence="7">Membrane protein implicated in regulation of membrane protease activity</fullName>
    </submittedName>
</protein>
<dbReference type="PANTHER" id="PTHR33507">
    <property type="entry name" value="INNER MEMBRANE PROTEIN YBBJ"/>
    <property type="match status" value="1"/>
</dbReference>
<dbReference type="EMBL" id="SMGQ01000015">
    <property type="protein sequence ID" value="TCK90569.1"/>
    <property type="molecule type" value="Genomic_DNA"/>
</dbReference>
<evidence type="ECO:0000256" key="5">
    <source>
        <dbReference type="SAM" id="Phobius"/>
    </source>
</evidence>
<keyword evidence="7" id="KW-0645">Protease</keyword>
<feature type="transmembrane region" description="Helical" evidence="5">
    <location>
        <begin position="7"/>
        <end position="34"/>
    </location>
</feature>
<keyword evidence="3 5" id="KW-1133">Transmembrane helix</keyword>
<dbReference type="PANTHER" id="PTHR33507:SF3">
    <property type="entry name" value="INNER MEMBRANE PROTEIN YBBJ"/>
    <property type="match status" value="1"/>
</dbReference>
<dbReference type="Proteomes" id="UP000294545">
    <property type="component" value="Unassembled WGS sequence"/>
</dbReference>
<dbReference type="GO" id="GO:0008233">
    <property type="term" value="F:peptidase activity"/>
    <property type="evidence" value="ECO:0007669"/>
    <property type="project" value="UniProtKB-KW"/>
</dbReference>
<keyword evidence="4 5" id="KW-0472">Membrane</keyword>
<evidence type="ECO:0000256" key="3">
    <source>
        <dbReference type="ARBA" id="ARBA00022989"/>
    </source>
</evidence>
<reference evidence="7 8" key="1">
    <citation type="submission" date="2019-03" db="EMBL/GenBank/DDBJ databases">
        <title>Genomic Encyclopedia of Type Strains, Phase IV (KMG-IV): sequencing the most valuable type-strain genomes for metagenomic binning, comparative biology and taxonomic classification.</title>
        <authorList>
            <person name="Goeker M."/>
        </authorList>
    </citation>
    <scope>NUCLEOTIDE SEQUENCE [LARGE SCALE GENOMIC DNA]</scope>
    <source>
        <strain evidence="7 8">DSM 24176</strain>
    </source>
</reference>
<accession>A0A4R1MJS1</accession>
<keyword evidence="7" id="KW-0378">Hydrolase</keyword>
<dbReference type="GO" id="GO:0006508">
    <property type="term" value="P:proteolysis"/>
    <property type="evidence" value="ECO:0007669"/>
    <property type="project" value="UniProtKB-KW"/>
</dbReference>
<evidence type="ECO:0000256" key="4">
    <source>
        <dbReference type="ARBA" id="ARBA00023136"/>
    </source>
</evidence>
<feature type="domain" description="NfeD-like C-terminal" evidence="6">
    <location>
        <begin position="78"/>
        <end position="137"/>
    </location>
</feature>
<dbReference type="InterPro" id="IPR012340">
    <property type="entry name" value="NA-bd_OB-fold"/>
</dbReference>
<name>A0A4R1MJS1_9FIRM</name>
<dbReference type="InterPro" id="IPR052165">
    <property type="entry name" value="Membrane_assoc_protease"/>
</dbReference>
<comment type="caution">
    <text evidence="7">The sequence shown here is derived from an EMBL/GenBank/DDBJ whole genome shotgun (WGS) entry which is preliminary data.</text>
</comment>
<keyword evidence="2 5" id="KW-0812">Transmembrane</keyword>
<evidence type="ECO:0000259" key="6">
    <source>
        <dbReference type="Pfam" id="PF01957"/>
    </source>
</evidence>
<dbReference type="GO" id="GO:0005886">
    <property type="term" value="C:plasma membrane"/>
    <property type="evidence" value="ECO:0007669"/>
    <property type="project" value="TreeGrafter"/>
</dbReference>
<dbReference type="RefSeq" id="WP_132283016.1">
    <property type="nucleotide sequence ID" value="NZ_SMGQ01000015.1"/>
</dbReference>
<evidence type="ECO:0000256" key="2">
    <source>
        <dbReference type="ARBA" id="ARBA00022692"/>
    </source>
</evidence>
<comment type="subcellular location">
    <subcellularLocation>
        <location evidence="1">Membrane</location>
        <topology evidence="1">Multi-pass membrane protein</topology>
    </subcellularLocation>
</comment>